<dbReference type="OrthoDB" id="1747213at2759"/>
<feature type="domain" description="hAT-like transposase RNase-H fold" evidence="2">
    <location>
        <begin position="3"/>
        <end position="102"/>
    </location>
</feature>
<dbReference type="PANTHER" id="PTHR23272">
    <property type="entry name" value="BED FINGER-RELATED"/>
    <property type="match status" value="1"/>
</dbReference>
<dbReference type="SUPFAM" id="SSF53098">
    <property type="entry name" value="Ribonuclease H-like"/>
    <property type="match status" value="1"/>
</dbReference>
<dbReference type="AlphaFoldDB" id="A0A9P0YU50"/>
<dbReference type="GO" id="GO:0046983">
    <property type="term" value="F:protein dimerization activity"/>
    <property type="evidence" value="ECO:0007669"/>
    <property type="project" value="InterPro"/>
</dbReference>
<evidence type="ECO:0008006" key="5">
    <source>
        <dbReference type="Google" id="ProtNLM"/>
    </source>
</evidence>
<name>A0A9P0YU50_CUSEU</name>
<organism evidence="3 4">
    <name type="scientific">Cuscuta europaea</name>
    <name type="common">European dodder</name>
    <dbReference type="NCBI Taxonomy" id="41803"/>
    <lineage>
        <taxon>Eukaryota</taxon>
        <taxon>Viridiplantae</taxon>
        <taxon>Streptophyta</taxon>
        <taxon>Embryophyta</taxon>
        <taxon>Tracheophyta</taxon>
        <taxon>Spermatophyta</taxon>
        <taxon>Magnoliopsida</taxon>
        <taxon>eudicotyledons</taxon>
        <taxon>Gunneridae</taxon>
        <taxon>Pentapetalae</taxon>
        <taxon>asterids</taxon>
        <taxon>lamiids</taxon>
        <taxon>Solanales</taxon>
        <taxon>Convolvulaceae</taxon>
        <taxon>Cuscuteae</taxon>
        <taxon>Cuscuta</taxon>
        <taxon>Cuscuta subgen. Cuscuta</taxon>
    </lineage>
</organism>
<evidence type="ECO:0000313" key="4">
    <source>
        <dbReference type="Proteomes" id="UP001152484"/>
    </source>
</evidence>
<protein>
    <recommendedName>
        <fullName evidence="5">HAT C-terminal dimerisation domain-containing protein</fullName>
    </recommendedName>
</protein>
<dbReference type="EMBL" id="CAMAPE010000010">
    <property type="protein sequence ID" value="CAH9076985.1"/>
    <property type="molecule type" value="Genomic_DNA"/>
</dbReference>
<accession>A0A9P0YU50</accession>
<evidence type="ECO:0000313" key="3">
    <source>
        <dbReference type="EMBL" id="CAH9076985.1"/>
    </source>
</evidence>
<dbReference type="PANTHER" id="PTHR23272:SF179">
    <property type="entry name" value="ZINC FINGER BED DOMAIN-CONTAINING PROTEIN RICESLEEPER 2-LIKE ISOFORM X1"/>
    <property type="match status" value="1"/>
</dbReference>
<proteinExistence type="predicted"/>
<reference evidence="3" key="1">
    <citation type="submission" date="2022-07" db="EMBL/GenBank/DDBJ databases">
        <authorList>
            <person name="Macas J."/>
            <person name="Novak P."/>
            <person name="Neumann P."/>
        </authorList>
    </citation>
    <scope>NUCLEOTIDE SEQUENCE</scope>
</reference>
<dbReference type="Pfam" id="PF05699">
    <property type="entry name" value="Dimer_Tnp_hAT"/>
    <property type="match status" value="1"/>
</dbReference>
<feature type="domain" description="HAT C-terminal dimerisation" evidence="1">
    <location>
        <begin position="145"/>
        <end position="227"/>
    </location>
</feature>
<dbReference type="InterPro" id="IPR025525">
    <property type="entry name" value="hAT-like_transposase_RNase-H"/>
</dbReference>
<evidence type="ECO:0000259" key="2">
    <source>
        <dbReference type="Pfam" id="PF14372"/>
    </source>
</evidence>
<keyword evidence="4" id="KW-1185">Reference proteome</keyword>
<sequence>MFSGTKYPTANLFFPKICEIRLELEEWSRSPDVVISIMAGSMLGKFKDYWLVVHKLMGVAVVLDPRYKMALLSYYLPMVYPKDHEKEVDNIQQLFYDVIKEYKKKEDVICHESETNSTSTITNRMSGFQTFVKRLKTSSSNCRRELDHYLDDDVLPMTDDFNILLWWKVNGVKYPTLQAIAKDILAIPVSTVVSESAFSASGRLVSPHRNRLHPKTIEALMCAQSWLWNNIKDEGPFVSDGYAAIYEDDIDLYEPGEMAEKVSIIII</sequence>
<dbReference type="GO" id="GO:0003677">
    <property type="term" value="F:DNA binding"/>
    <property type="evidence" value="ECO:0007669"/>
    <property type="project" value="InterPro"/>
</dbReference>
<comment type="caution">
    <text evidence="3">The sequence shown here is derived from an EMBL/GenBank/DDBJ whole genome shotgun (WGS) entry which is preliminary data.</text>
</comment>
<dbReference type="Proteomes" id="UP001152484">
    <property type="component" value="Unassembled WGS sequence"/>
</dbReference>
<dbReference type="Pfam" id="PF14372">
    <property type="entry name" value="hAT-like_RNase-H"/>
    <property type="match status" value="1"/>
</dbReference>
<dbReference type="InterPro" id="IPR008906">
    <property type="entry name" value="HATC_C_dom"/>
</dbReference>
<evidence type="ECO:0000259" key="1">
    <source>
        <dbReference type="Pfam" id="PF05699"/>
    </source>
</evidence>
<gene>
    <name evidence="3" type="ORF">CEURO_LOCUS6137</name>
</gene>
<dbReference type="InterPro" id="IPR012337">
    <property type="entry name" value="RNaseH-like_sf"/>
</dbReference>